<evidence type="ECO:0000256" key="5">
    <source>
        <dbReference type="ARBA" id="ARBA00023134"/>
    </source>
</evidence>
<dbReference type="Proteomes" id="UP001476798">
    <property type="component" value="Unassembled WGS sequence"/>
</dbReference>
<dbReference type="Pfam" id="PF00350">
    <property type="entry name" value="Dynamin_N"/>
    <property type="match status" value="1"/>
</dbReference>
<dbReference type="InterPro" id="IPR022812">
    <property type="entry name" value="Dynamin"/>
</dbReference>
<reference evidence="9 10" key="1">
    <citation type="submission" date="2021-06" db="EMBL/GenBank/DDBJ databases">
        <authorList>
            <person name="Palmer J.M."/>
        </authorList>
    </citation>
    <scope>NUCLEOTIDE SEQUENCE [LARGE SCALE GENOMIC DNA]</scope>
    <source>
        <strain evidence="9 10">GA_2019</strain>
        <tissue evidence="9">Muscle</tissue>
    </source>
</reference>
<evidence type="ECO:0000256" key="7">
    <source>
        <dbReference type="RuleBase" id="RU003932"/>
    </source>
</evidence>
<dbReference type="InterPro" id="IPR030381">
    <property type="entry name" value="G_DYNAMIN_dom"/>
</dbReference>
<evidence type="ECO:0000256" key="6">
    <source>
        <dbReference type="ARBA" id="ARBA00031810"/>
    </source>
</evidence>
<evidence type="ECO:0000259" key="8">
    <source>
        <dbReference type="PROSITE" id="PS51718"/>
    </source>
</evidence>
<sequence>MIPGVELTVLPRSLVVMTDMDAFSAIGQNANLDLPQIAVVGGQSAGKSSVLENFVGRDFLPRGSGIVTRRPLVLQLMNCPTDFDEVRQEIEAETDRITGANKGISPVPINLRVYSPNVLNLTLVDLPGMTKVPVGDQPADIESQIREMLMQFVTKENCLMLAVSPANSDLANSDALKIAKEVDPQGMRTIGVITKLDLMDEGTDAKDILENKLLPLRRGYIGVVNRSQKDIDGRKDINAAIAAERKFFLSHPAYRHLAERMGTPYLQKVLNQVGKVYCSMMVQQFSVDFEKCIEGSGDQIDTAELSGGARINRIFHERFPFELVKVGALQST</sequence>
<organism evidence="9 10">
    <name type="scientific">Goodea atripinnis</name>
    <dbReference type="NCBI Taxonomy" id="208336"/>
    <lineage>
        <taxon>Eukaryota</taxon>
        <taxon>Metazoa</taxon>
        <taxon>Chordata</taxon>
        <taxon>Craniata</taxon>
        <taxon>Vertebrata</taxon>
        <taxon>Euteleostomi</taxon>
        <taxon>Actinopterygii</taxon>
        <taxon>Neopterygii</taxon>
        <taxon>Teleostei</taxon>
        <taxon>Neoteleostei</taxon>
        <taxon>Acanthomorphata</taxon>
        <taxon>Ovalentaria</taxon>
        <taxon>Atherinomorphae</taxon>
        <taxon>Cyprinodontiformes</taxon>
        <taxon>Goodeidae</taxon>
        <taxon>Goodea</taxon>
    </lineage>
</organism>
<dbReference type="CDD" id="cd08771">
    <property type="entry name" value="DLP_1"/>
    <property type="match status" value="1"/>
</dbReference>
<keyword evidence="10" id="KW-1185">Reference proteome</keyword>
<dbReference type="PANTHER" id="PTHR11566:SF32">
    <property type="entry name" value="DYNAMIN-1"/>
    <property type="match status" value="1"/>
</dbReference>
<dbReference type="SMART" id="SM00053">
    <property type="entry name" value="DYNc"/>
    <property type="match status" value="1"/>
</dbReference>
<dbReference type="InterPro" id="IPR000375">
    <property type="entry name" value="Dynamin_stalk"/>
</dbReference>
<dbReference type="SUPFAM" id="SSF52540">
    <property type="entry name" value="P-loop containing nucleoside triphosphate hydrolases"/>
    <property type="match status" value="1"/>
</dbReference>
<evidence type="ECO:0000256" key="4">
    <source>
        <dbReference type="ARBA" id="ARBA00022741"/>
    </source>
</evidence>
<evidence type="ECO:0000256" key="3">
    <source>
        <dbReference type="ARBA" id="ARBA00022490"/>
    </source>
</evidence>
<comment type="caution">
    <text evidence="9">The sequence shown here is derived from an EMBL/GenBank/DDBJ whole genome shotgun (WGS) entry which is preliminary data.</text>
</comment>
<dbReference type="PROSITE" id="PS51718">
    <property type="entry name" value="G_DYNAMIN_2"/>
    <property type="match status" value="1"/>
</dbReference>
<protein>
    <recommendedName>
        <fullName evidence="2">Interferon-induced GTP-binding protein Mx</fullName>
    </recommendedName>
    <alternativeName>
        <fullName evidence="6">Interferon-inducible Mx protein</fullName>
    </alternativeName>
</protein>
<name>A0ABV0MDZ2_9TELE</name>
<evidence type="ECO:0000313" key="10">
    <source>
        <dbReference type="Proteomes" id="UP001476798"/>
    </source>
</evidence>
<keyword evidence="4 7" id="KW-0547">Nucleotide-binding</keyword>
<keyword evidence="5 7" id="KW-0342">GTP-binding</keyword>
<evidence type="ECO:0000313" key="9">
    <source>
        <dbReference type="EMBL" id="MEQ2157338.1"/>
    </source>
</evidence>
<keyword evidence="3" id="KW-0963">Cytoplasm</keyword>
<dbReference type="InterPro" id="IPR045063">
    <property type="entry name" value="Dynamin_N"/>
</dbReference>
<dbReference type="PROSITE" id="PS00410">
    <property type="entry name" value="G_DYNAMIN_1"/>
    <property type="match status" value="1"/>
</dbReference>
<dbReference type="InterPro" id="IPR001401">
    <property type="entry name" value="Dynamin_GTPase"/>
</dbReference>
<dbReference type="PANTHER" id="PTHR11566">
    <property type="entry name" value="DYNAMIN"/>
    <property type="match status" value="1"/>
</dbReference>
<evidence type="ECO:0000256" key="1">
    <source>
        <dbReference type="ARBA" id="ARBA00004496"/>
    </source>
</evidence>
<dbReference type="InterPro" id="IPR019762">
    <property type="entry name" value="Dynamin_GTPase_CS"/>
</dbReference>
<comment type="similarity">
    <text evidence="7">Belongs to the TRAFAC class dynamin-like GTPase superfamily. Dynamin/Fzo/YdjA family.</text>
</comment>
<proteinExistence type="inferred from homology"/>
<gene>
    <name evidence="9" type="primary">DNM1_1</name>
    <name evidence="9" type="ORF">GOODEAATRI_000844</name>
</gene>
<evidence type="ECO:0000256" key="2">
    <source>
        <dbReference type="ARBA" id="ARBA00015210"/>
    </source>
</evidence>
<dbReference type="Gene3D" id="3.40.50.300">
    <property type="entry name" value="P-loop containing nucleotide triphosphate hydrolases"/>
    <property type="match status" value="1"/>
</dbReference>
<accession>A0ABV0MDZ2</accession>
<dbReference type="Pfam" id="PF01031">
    <property type="entry name" value="Dynamin_M"/>
    <property type="match status" value="2"/>
</dbReference>
<dbReference type="InterPro" id="IPR027417">
    <property type="entry name" value="P-loop_NTPase"/>
</dbReference>
<feature type="domain" description="Dynamin-type G" evidence="8">
    <location>
        <begin position="31"/>
        <end position="283"/>
    </location>
</feature>
<dbReference type="PRINTS" id="PR00195">
    <property type="entry name" value="DYNAMIN"/>
</dbReference>
<comment type="subcellular location">
    <subcellularLocation>
        <location evidence="1">Cytoplasm</location>
    </subcellularLocation>
</comment>
<dbReference type="EMBL" id="JAHRIO010000024">
    <property type="protein sequence ID" value="MEQ2157338.1"/>
    <property type="molecule type" value="Genomic_DNA"/>
</dbReference>